<sequence>MTTETLPAVIRREDTLVERQEYAKALAVSDLLPAQYRNKPGNVLYAVEFGRSLGISPMAAILGVHIIEGRACASSGLISALVRDAGHRLRIWVERNPQNGALVKAVATIVRGDDPDFEFRAEWTWDRAVAAGVTGKKVWQNYREGMLKARAITEVAREACEEALRGVGYTPEELGAEVNEDGSIIITDARTPQGQSLGDALGVNPGQGDAAPQETGKATKKQRNEIGAAMVAQGYTKDTAPAFLSKVVGRWVQKTEELTSAEAAQVMHALNVAAQTPADPQTQAVQKDDIHEAEVVDDEEPHKGEPIVMIGKSQQAEMHALLKDCGVTTASGKGSTAINDEKRFTYLSHFLNRPITSSSDLTNEEATQVIAALRELRTEIEAERSLHLSQIGGLFQGLGVEDRLRDTSALLGRTITTHDELTSADLATLLRGLNAAGGVIDAWTAIITQAEAARAENSQN</sequence>
<dbReference type="EMBL" id="BAAAHQ010000007">
    <property type="protein sequence ID" value="GAA0918708.1"/>
    <property type="molecule type" value="Genomic_DNA"/>
</dbReference>
<evidence type="ECO:0000313" key="2">
    <source>
        <dbReference type="Proteomes" id="UP001501578"/>
    </source>
</evidence>
<dbReference type="RefSeq" id="WP_343949058.1">
    <property type="nucleotide sequence ID" value="NZ_BAAAHQ010000007.1"/>
</dbReference>
<dbReference type="Proteomes" id="UP001501578">
    <property type="component" value="Unassembled WGS sequence"/>
</dbReference>
<organism evidence="1 2">
    <name type="scientific">Nonomuraea longicatena</name>
    <dbReference type="NCBI Taxonomy" id="83682"/>
    <lineage>
        <taxon>Bacteria</taxon>
        <taxon>Bacillati</taxon>
        <taxon>Actinomycetota</taxon>
        <taxon>Actinomycetes</taxon>
        <taxon>Streptosporangiales</taxon>
        <taxon>Streptosporangiaceae</taxon>
        <taxon>Nonomuraea</taxon>
    </lineage>
</organism>
<proteinExistence type="predicted"/>
<accession>A0ABN1NY53</accession>
<name>A0ABN1NY53_9ACTN</name>
<protein>
    <submittedName>
        <fullName evidence="1">Uncharacterized protein</fullName>
    </submittedName>
</protein>
<comment type="caution">
    <text evidence="1">The sequence shown here is derived from an EMBL/GenBank/DDBJ whole genome shotgun (WGS) entry which is preliminary data.</text>
</comment>
<keyword evidence="2" id="KW-1185">Reference proteome</keyword>
<evidence type="ECO:0000313" key="1">
    <source>
        <dbReference type="EMBL" id="GAA0918708.1"/>
    </source>
</evidence>
<reference evidence="1 2" key="1">
    <citation type="journal article" date="2019" name="Int. J. Syst. Evol. Microbiol.">
        <title>The Global Catalogue of Microorganisms (GCM) 10K type strain sequencing project: providing services to taxonomists for standard genome sequencing and annotation.</title>
        <authorList>
            <consortium name="The Broad Institute Genomics Platform"/>
            <consortium name="The Broad Institute Genome Sequencing Center for Infectious Disease"/>
            <person name="Wu L."/>
            <person name="Ma J."/>
        </authorList>
    </citation>
    <scope>NUCLEOTIDE SEQUENCE [LARGE SCALE GENOMIC DNA]</scope>
    <source>
        <strain evidence="1 2">JCM 11136</strain>
    </source>
</reference>
<gene>
    <name evidence="1" type="ORF">GCM10009560_15870</name>
</gene>